<dbReference type="PANTHER" id="PTHR30273">
    <property type="entry name" value="PERIPLASMIC SIGNAL SENSOR AND SIGMA FACTOR ACTIVATOR FECR-RELATED"/>
    <property type="match status" value="1"/>
</dbReference>
<evidence type="ECO:0000259" key="2">
    <source>
        <dbReference type="Pfam" id="PF16220"/>
    </source>
</evidence>
<reference evidence="3 4" key="1">
    <citation type="submission" date="2020-09" db="EMBL/GenBank/DDBJ databases">
        <title>Marinomonas sp. nov., isolated from the cysticercosis algae of Qingdao, China.</title>
        <authorList>
            <person name="Sun X."/>
        </authorList>
    </citation>
    <scope>NUCLEOTIDE SEQUENCE [LARGE SCALE GENOMIC DNA]</scope>
    <source>
        <strain evidence="3 4">SM2066</strain>
    </source>
</reference>
<dbReference type="Pfam" id="PF16220">
    <property type="entry name" value="DUF4880"/>
    <property type="match status" value="1"/>
</dbReference>
<evidence type="ECO:0000313" key="4">
    <source>
        <dbReference type="Proteomes" id="UP000604161"/>
    </source>
</evidence>
<dbReference type="RefSeq" id="WP_191594579.1">
    <property type="nucleotide sequence ID" value="NZ_JACYFC010000002.1"/>
</dbReference>
<feature type="domain" description="FecR N-terminal" evidence="2">
    <location>
        <begin position="13"/>
        <end position="55"/>
    </location>
</feature>
<protein>
    <submittedName>
        <fullName evidence="3">FecR domain-containing protein</fullName>
    </submittedName>
</protein>
<sequence length="330" mass="37010">MNPLKSPSFESLEAASDWFVVLSDKPVSETDYLAWQNWLVKDDEHRKAWQQVEAVGDMFSSFQNVESNQSARYVLENQYSRNLNRRQLMKGVMGFTGIAALGWLSWEHIKLPILASSWTADFHTQVGQISSYDLEDGSKAWLNTSSAINHHYDTQFRNVSLVIGEILVQTLSTQDYRPFTVSCGHAVISAGKDAARFCVRHLSNQQAVLAVYDGAVSLAPLNSDSIQVIQAGQEAIFTSHRIKALQPVEAMYESWVNGLLIVDGISLADFLAEISRYHYGYINLDPSVEGLRVTGTYPVNDIDLVFTMLENSFPIRVKHSLPWWATVASV</sequence>
<evidence type="ECO:0000313" key="3">
    <source>
        <dbReference type="EMBL" id="MBD5771241.1"/>
    </source>
</evidence>
<dbReference type="Proteomes" id="UP000604161">
    <property type="component" value="Unassembled WGS sequence"/>
</dbReference>
<dbReference type="Gene3D" id="2.60.120.1440">
    <property type="match status" value="1"/>
</dbReference>
<dbReference type="PIRSF" id="PIRSF018266">
    <property type="entry name" value="FecR"/>
    <property type="match status" value="1"/>
</dbReference>
<feature type="domain" description="FecR protein" evidence="1">
    <location>
        <begin position="122"/>
        <end position="216"/>
    </location>
</feature>
<dbReference type="Pfam" id="PF04773">
    <property type="entry name" value="FecR"/>
    <property type="match status" value="1"/>
</dbReference>
<organism evidence="3 4">
    <name type="scientific">Marinomonas colpomeniae</name>
    <dbReference type="NCBI Taxonomy" id="2774408"/>
    <lineage>
        <taxon>Bacteria</taxon>
        <taxon>Pseudomonadati</taxon>
        <taxon>Pseudomonadota</taxon>
        <taxon>Gammaproteobacteria</taxon>
        <taxon>Oceanospirillales</taxon>
        <taxon>Oceanospirillaceae</taxon>
        <taxon>Marinomonas</taxon>
    </lineage>
</organism>
<name>A0ABR8NYY6_9GAMM</name>
<dbReference type="InterPro" id="IPR012373">
    <property type="entry name" value="Ferrdict_sens_TM"/>
</dbReference>
<dbReference type="EMBL" id="JACYFC010000002">
    <property type="protein sequence ID" value="MBD5771241.1"/>
    <property type="molecule type" value="Genomic_DNA"/>
</dbReference>
<evidence type="ECO:0000259" key="1">
    <source>
        <dbReference type="Pfam" id="PF04773"/>
    </source>
</evidence>
<dbReference type="InterPro" id="IPR006860">
    <property type="entry name" value="FecR"/>
</dbReference>
<proteinExistence type="predicted"/>
<comment type="caution">
    <text evidence="3">The sequence shown here is derived from an EMBL/GenBank/DDBJ whole genome shotgun (WGS) entry which is preliminary data.</text>
</comment>
<keyword evidence="4" id="KW-1185">Reference proteome</keyword>
<dbReference type="PANTHER" id="PTHR30273:SF2">
    <property type="entry name" value="PROTEIN FECR"/>
    <property type="match status" value="1"/>
</dbReference>
<gene>
    <name evidence="3" type="ORF">IF202_09250</name>
</gene>
<accession>A0ABR8NYY6</accession>
<dbReference type="InterPro" id="IPR032623">
    <property type="entry name" value="FecR_N"/>
</dbReference>